<keyword evidence="6" id="KW-0441">Lipid A biosynthesis</keyword>
<comment type="caution">
    <text evidence="12">The sequence shown here is derived from an EMBL/GenBank/DDBJ whole genome shotgun (WGS) entry which is preliminary data.</text>
</comment>
<evidence type="ECO:0000256" key="3">
    <source>
        <dbReference type="ARBA" id="ARBA00012687"/>
    </source>
</evidence>
<dbReference type="Pfam" id="PF02684">
    <property type="entry name" value="LpxB"/>
    <property type="match status" value="1"/>
</dbReference>
<name>A0A8J6YP07_9PROT</name>
<dbReference type="InterPro" id="IPR003835">
    <property type="entry name" value="Glyco_trans_19"/>
</dbReference>
<accession>A0A8J6YP07</accession>
<keyword evidence="8 12" id="KW-0808">Transferase</keyword>
<sequence length="410" mass="43837">MPPHPSSPALGDTAADARPLRVYIVAGEPSGDQLGALLMKALVRQSPGREIRFAGVGGERMAAEGLTSAVPMEDLAVMGLMEVLPRVRRIMAHLKTVQADIAAFRPDVVITIDSWGFTGRLHKALKAARDPALRIHYVAPMVWIWKEGRAASVAAVVDHLLVLWPFEPPYFLRHNLPTTHVGHAVIETGLGDGDAGAFRLRHGIGADAPVLVVLPGSRKGEIRSLLGIFGETVRLLAEHHPDLRVVIPAPEHLRERIARAVDDWPGDPVVVTGATEKAGAFATARAALAASGTVSLELALARVPHVVAYRVHPATAFLLRRLLSGGARFVNMINVLVEREVIPEMLQEKANPRDLYASILDLLENDAVRTAQVTGMDEALAHLAGPGTGLPSEAAARVILQLAGTGDTTE</sequence>
<evidence type="ECO:0000256" key="11">
    <source>
        <dbReference type="NCBIfam" id="TIGR00215"/>
    </source>
</evidence>
<dbReference type="RefSeq" id="WP_192533910.1">
    <property type="nucleotide sequence ID" value="NZ_JACZHT010000002.1"/>
</dbReference>
<dbReference type="Proteomes" id="UP000631034">
    <property type="component" value="Unassembled WGS sequence"/>
</dbReference>
<keyword evidence="5" id="KW-0444">Lipid biosynthesis</keyword>
<evidence type="ECO:0000256" key="4">
    <source>
        <dbReference type="ARBA" id="ARBA00020902"/>
    </source>
</evidence>
<comment type="similarity">
    <text evidence="2">Belongs to the LpxB family.</text>
</comment>
<dbReference type="GO" id="GO:0008915">
    <property type="term" value="F:lipid-A-disaccharide synthase activity"/>
    <property type="evidence" value="ECO:0007669"/>
    <property type="project" value="UniProtKB-UniRule"/>
</dbReference>
<evidence type="ECO:0000256" key="6">
    <source>
        <dbReference type="ARBA" id="ARBA00022556"/>
    </source>
</evidence>
<dbReference type="PANTHER" id="PTHR30372:SF4">
    <property type="entry name" value="LIPID-A-DISACCHARIDE SYNTHASE, MITOCHONDRIAL-RELATED"/>
    <property type="match status" value="1"/>
</dbReference>
<dbReference type="GO" id="GO:0009245">
    <property type="term" value="P:lipid A biosynthetic process"/>
    <property type="evidence" value="ECO:0007669"/>
    <property type="project" value="UniProtKB-UniRule"/>
</dbReference>
<evidence type="ECO:0000256" key="1">
    <source>
        <dbReference type="ARBA" id="ARBA00002056"/>
    </source>
</evidence>
<protein>
    <recommendedName>
        <fullName evidence="4 11">Lipid-A-disaccharide synthase</fullName>
        <ecNumber evidence="3 11">2.4.1.182</ecNumber>
    </recommendedName>
</protein>
<evidence type="ECO:0000256" key="5">
    <source>
        <dbReference type="ARBA" id="ARBA00022516"/>
    </source>
</evidence>
<dbReference type="PANTHER" id="PTHR30372">
    <property type="entry name" value="LIPID-A-DISACCHARIDE SYNTHASE"/>
    <property type="match status" value="1"/>
</dbReference>
<evidence type="ECO:0000256" key="10">
    <source>
        <dbReference type="ARBA" id="ARBA00048975"/>
    </source>
</evidence>
<evidence type="ECO:0000256" key="9">
    <source>
        <dbReference type="ARBA" id="ARBA00023098"/>
    </source>
</evidence>
<evidence type="ECO:0000256" key="2">
    <source>
        <dbReference type="ARBA" id="ARBA00007868"/>
    </source>
</evidence>
<organism evidence="12 13">
    <name type="scientific">Phaeovibrio sulfidiphilus</name>
    <dbReference type="NCBI Taxonomy" id="1220600"/>
    <lineage>
        <taxon>Bacteria</taxon>
        <taxon>Pseudomonadati</taxon>
        <taxon>Pseudomonadota</taxon>
        <taxon>Alphaproteobacteria</taxon>
        <taxon>Rhodospirillales</taxon>
        <taxon>Rhodospirillaceae</taxon>
        <taxon>Phaeovibrio</taxon>
    </lineage>
</organism>
<dbReference type="EC" id="2.4.1.182" evidence="3 11"/>
<keyword evidence="13" id="KW-1185">Reference proteome</keyword>
<evidence type="ECO:0000256" key="7">
    <source>
        <dbReference type="ARBA" id="ARBA00022676"/>
    </source>
</evidence>
<comment type="catalytic activity">
    <reaction evidence="10">
        <text>a lipid X + a UDP-2-N,3-O-bis[(3R)-3-hydroxyacyl]-alpha-D-glucosamine = a lipid A disaccharide + UDP + H(+)</text>
        <dbReference type="Rhea" id="RHEA:67828"/>
        <dbReference type="ChEBI" id="CHEBI:15378"/>
        <dbReference type="ChEBI" id="CHEBI:58223"/>
        <dbReference type="ChEBI" id="CHEBI:137748"/>
        <dbReference type="ChEBI" id="CHEBI:176338"/>
        <dbReference type="ChEBI" id="CHEBI:176343"/>
        <dbReference type="EC" id="2.4.1.182"/>
    </reaction>
</comment>
<dbReference type="SUPFAM" id="SSF53756">
    <property type="entry name" value="UDP-Glycosyltransferase/glycogen phosphorylase"/>
    <property type="match status" value="1"/>
</dbReference>
<evidence type="ECO:0000313" key="12">
    <source>
        <dbReference type="EMBL" id="MBE1236911.1"/>
    </source>
</evidence>
<dbReference type="AlphaFoldDB" id="A0A8J6YP07"/>
<comment type="function">
    <text evidence="1">Condensation of UDP-2,3-diacylglucosamine and 2,3-diacylglucosamine-1-phosphate to form lipid A disaccharide, a precursor of lipid A, a phosphorylated glycolipid that anchors the lipopolysaccharide to the outer membrane of the cell.</text>
</comment>
<dbReference type="GO" id="GO:0005543">
    <property type="term" value="F:phospholipid binding"/>
    <property type="evidence" value="ECO:0007669"/>
    <property type="project" value="TreeGrafter"/>
</dbReference>
<keyword evidence="7 12" id="KW-0328">Glycosyltransferase</keyword>
<gene>
    <name evidence="12" type="primary">lpxB</name>
    <name evidence="12" type="ORF">IHV25_04525</name>
</gene>
<evidence type="ECO:0000256" key="8">
    <source>
        <dbReference type="ARBA" id="ARBA00022679"/>
    </source>
</evidence>
<dbReference type="GO" id="GO:0016020">
    <property type="term" value="C:membrane"/>
    <property type="evidence" value="ECO:0007669"/>
    <property type="project" value="GOC"/>
</dbReference>
<proteinExistence type="inferred from homology"/>
<dbReference type="EMBL" id="JACZHT010000002">
    <property type="protein sequence ID" value="MBE1236911.1"/>
    <property type="molecule type" value="Genomic_DNA"/>
</dbReference>
<dbReference type="NCBIfam" id="TIGR00215">
    <property type="entry name" value="lpxB"/>
    <property type="match status" value="1"/>
</dbReference>
<reference evidence="12" key="1">
    <citation type="submission" date="2020-10" db="EMBL/GenBank/DDBJ databases">
        <title>Genome sequence of the unusual species of purple photosynthetic bacteria, Phaeovibrio sulfidiphilus DSM 23193, type strain.</title>
        <authorList>
            <person name="Kyndt J.A."/>
            <person name="Meyer T.E."/>
        </authorList>
    </citation>
    <scope>NUCLEOTIDE SEQUENCE</scope>
    <source>
        <strain evidence="12">DSM 23193</strain>
    </source>
</reference>
<keyword evidence="9" id="KW-0443">Lipid metabolism</keyword>
<evidence type="ECO:0000313" key="13">
    <source>
        <dbReference type="Proteomes" id="UP000631034"/>
    </source>
</evidence>